<dbReference type="AlphaFoldDB" id="A0A5B0DRI1"/>
<dbReference type="SUPFAM" id="SSF52096">
    <property type="entry name" value="ClpP/crotonase"/>
    <property type="match status" value="1"/>
</dbReference>
<dbReference type="InterPro" id="IPR001753">
    <property type="entry name" value="Enoyl-CoA_hydra/iso"/>
</dbReference>
<evidence type="ECO:0000313" key="3">
    <source>
        <dbReference type="Proteomes" id="UP000324738"/>
    </source>
</evidence>
<comment type="similarity">
    <text evidence="1">Belongs to the enoyl-CoA hydratase/isomerase family.</text>
</comment>
<dbReference type="Gene3D" id="3.90.226.10">
    <property type="entry name" value="2-enoyl-CoA Hydratase, Chain A, domain 1"/>
    <property type="match status" value="1"/>
</dbReference>
<organism evidence="2 3">
    <name type="scientific">Aureimonas fodinaquatilis</name>
    <dbReference type="NCBI Taxonomy" id="2565783"/>
    <lineage>
        <taxon>Bacteria</taxon>
        <taxon>Pseudomonadati</taxon>
        <taxon>Pseudomonadota</taxon>
        <taxon>Alphaproteobacteria</taxon>
        <taxon>Hyphomicrobiales</taxon>
        <taxon>Aurantimonadaceae</taxon>
        <taxon>Aureimonas</taxon>
    </lineage>
</organism>
<dbReference type="PANTHER" id="PTHR42964:SF1">
    <property type="entry name" value="POLYKETIDE BIOSYNTHESIS ENOYL-COA HYDRATASE PKSH-RELATED"/>
    <property type="match status" value="1"/>
</dbReference>
<accession>A0A5B0DRI1</accession>
<dbReference type="Pfam" id="PF00378">
    <property type="entry name" value="ECH_1"/>
    <property type="match status" value="1"/>
</dbReference>
<name>A0A5B0DRI1_9HYPH</name>
<dbReference type="NCBIfam" id="NF005675">
    <property type="entry name" value="PRK07468.1"/>
    <property type="match status" value="1"/>
</dbReference>
<comment type="caution">
    <text evidence="2">The sequence shown here is derived from an EMBL/GenBank/DDBJ whole genome shotgun (WGS) entry which is preliminary data.</text>
</comment>
<keyword evidence="3" id="KW-1185">Reference proteome</keyword>
<dbReference type="RefSeq" id="WP_149300692.1">
    <property type="nucleotide sequence ID" value="NZ_VTWH01000003.1"/>
</dbReference>
<reference evidence="2 3" key="1">
    <citation type="submission" date="2019-08" db="EMBL/GenBank/DDBJ databases">
        <title>Aureimonas fodiniaquatilis sp. nov., isolated from a coal mine wastewater.</title>
        <authorList>
            <person name="Kim W."/>
        </authorList>
    </citation>
    <scope>NUCLEOTIDE SEQUENCE [LARGE SCALE GENOMIC DNA]</scope>
    <source>
        <strain evidence="2 3">CAU 1482</strain>
    </source>
</reference>
<dbReference type="OrthoDB" id="9795613at2"/>
<dbReference type="InterPro" id="IPR029045">
    <property type="entry name" value="ClpP/crotonase-like_dom_sf"/>
</dbReference>
<dbReference type="InterPro" id="IPR051683">
    <property type="entry name" value="Enoyl-CoA_Hydratase/Isomerase"/>
</dbReference>
<sequence length="255" mass="26971">MQTIDLTFDGTGVATLTLNRPAKHNAMSAAMFAELAEAAERIEANEDVHAVVLTGAGRSFCAGADLGWMEMQFQASRADRMEQAMALANMLDRLNRLSKPLIGKINGAAYGGGLGLIAVCDVAIATDTARFAFSETRLGIIPATISPYVMARMGEARARRVFFSARLFDAAEAVKLDLLAGCVAPDQLDAAIAAEIQPYLATDPVAVASAKQLTRSLGPVIDAATIRQTAEALADAWDSPQAQKRIGAFLLKTKG</sequence>
<dbReference type="CDD" id="cd06558">
    <property type="entry name" value="crotonase-like"/>
    <property type="match status" value="1"/>
</dbReference>
<dbReference type="GO" id="GO:0008300">
    <property type="term" value="P:isoprenoid catabolic process"/>
    <property type="evidence" value="ECO:0007669"/>
    <property type="project" value="TreeGrafter"/>
</dbReference>
<dbReference type="Proteomes" id="UP000324738">
    <property type="component" value="Unassembled WGS sequence"/>
</dbReference>
<evidence type="ECO:0000256" key="1">
    <source>
        <dbReference type="ARBA" id="ARBA00005254"/>
    </source>
</evidence>
<protein>
    <submittedName>
        <fullName evidence="2">Crotonase/enoyl-CoA hydratase family protein</fullName>
    </submittedName>
</protein>
<dbReference type="PANTHER" id="PTHR42964">
    <property type="entry name" value="ENOYL-COA HYDRATASE"/>
    <property type="match status" value="1"/>
</dbReference>
<gene>
    <name evidence="2" type="ORF">FPY71_12710</name>
</gene>
<dbReference type="GO" id="GO:0003824">
    <property type="term" value="F:catalytic activity"/>
    <property type="evidence" value="ECO:0007669"/>
    <property type="project" value="UniProtKB-ARBA"/>
</dbReference>
<proteinExistence type="inferred from homology"/>
<evidence type="ECO:0000313" key="2">
    <source>
        <dbReference type="EMBL" id="KAA0969407.1"/>
    </source>
</evidence>
<dbReference type="EMBL" id="VTWH01000003">
    <property type="protein sequence ID" value="KAA0969407.1"/>
    <property type="molecule type" value="Genomic_DNA"/>
</dbReference>